<dbReference type="Pfam" id="PF03732">
    <property type="entry name" value="Retrotrans_gag"/>
    <property type="match status" value="1"/>
</dbReference>
<evidence type="ECO:0000313" key="3">
    <source>
        <dbReference type="Proteomes" id="UP001420932"/>
    </source>
</evidence>
<protein>
    <recommendedName>
        <fullName evidence="1">Retrotransposon gag domain-containing protein</fullName>
    </recommendedName>
</protein>
<reference evidence="2 3" key="1">
    <citation type="submission" date="2024-01" db="EMBL/GenBank/DDBJ databases">
        <title>Genome assemblies of Stephania.</title>
        <authorList>
            <person name="Yang L."/>
        </authorList>
    </citation>
    <scope>NUCLEOTIDE SEQUENCE [LARGE SCALE GENOMIC DNA]</scope>
    <source>
        <strain evidence="2">YNDBR</strain>
        <tissue evidence="2">Leaf</tissue>
    </source>
</reference>
<name>A0AAP0PA08_9MAGN</name>
<evidence type="ECO:0000313" key="2">
    <source>
        <dbReference type="EMBL" id="KAK9135534.1"/>
    </source>
</evidence>
<dbReference type="EMBL" id="JBBNAF010000006">
    <property type="protein sequence ID" value="KAK9135534.1"/>
    <property type="molecule type" value="Genomic_DNA"/>
</dbReference>
<accession>A0AAP0PA08</accession>
<dbReference type="InterPro" id="IPR005162">
    <property type="entry name" value="Retrotrans_gag_dom"/>
</dbReference>
<gene>
    <name evidence="2" type="ORF">Syun_014864</name>
</gene>
<feature type="domain" description="Retrotransposon gag" evidence="1">
    <location>
        <begin position="76"/>
        <end position="133"/>
    </location>
</feature>
<sequence length="134" mass="15958">MEEGADSATAAVAAAVPVMNRDPEACRRGKIHKEFMKYDVSHFYGEQDLIEVETWILNMEKMMRTLNIDEWTIKSIVTFLLEHKAHKWWMTIERTHGTNMNWLMFKRLFYEEWFLEPVKDAKIREFLALVQGDM</sequence>
<dbReference type="AlphaFoldDB" id="A0AAP0PA08"/>
<keyword evidence="3" id="KW-1185">Reference proteome</keyword>
<organism evidence="2 3">
    <name type="scientific">Stephania yunnanensis</name>
    <dbReference type="NCBI Taxonomy" id="152371"/>
    <lineage>
        <taxon>Eukaryota</taxon>
        <taxon>Viridiplantae</taxon>
        <taxon>Streptophyta</taxon>
        <taxon>Embryophyta</taxon>
        <taxon>Tracheophyta</taxon>
        <taxon>Spermatophyta</taxon>
        <taxon>Magnoliopsida</taxon>
        <taxon>Ranunculales</taxon>
        <taxon>Menispermaceae</taxon>
        <taxon>Menispermoideae</taxon>
        <taxon>Cissampelideae</taxon>
        <taxon>Stephania</taxon>
    </lineage>
</organism>
<proteinExistence type="predicted"/>
<evidence type="ECO:0000259" key="1">
    <source>
        <dbReference type="Pfam" id="PF03732"/>
    </source>
</evidence>
<comment type="caution">
    <text evidence="2">The sequence shown here is derived from an EMBL/GenBank/DDBJ whole genome shotgun (WGS) entry which is preliminary data.</text>
</comment>
<dbReference type="Proteomes" id="UP001420932">
    <property type="component" value="Unassembled WGS sequence"/>
</dbReference>